<dbReference type="AlphaFoldDB" id="A0AAJ6D996"/>
<reference evidence="1" key="1">
    <citation type="submission" date="2023-04" db="EMBL/GenBank/DDBJ databases">
        <title>Molecular characterization of the Integrative and Conjugative elements harboring multidrug-resistance gene from Glaesserella (Haemophilus) parasuis.</title>
        <authorList>
            <person name="Che Y."/>
            <person name="Zhou L."/>
        </authorList>
    </citation>
    <scope>NUCLEOTIDE SEQUENCE</scope>
    <source>
        <strain evidence="1">Z44</strain>
    </source>
</reference>
<dbReference type="Proteomes" id="UP001222296">
    <property type="component" value="Chromosome"/>
</dbReference>
<name>A0AAJ6D996_GLAPU</name>
<accession>A0AAJ6D996</accession>
<evidence type="ECO:0000313" key="1">
    <source>
        <dbReference type="EMBL" id="WGE08984.1"/>
    </source>
</evidence>
<protein>
    <submittedName>
        <fullName evidence="1">Uncharacterized protein</fullName>
    </submittedName>
</protein>
<dbReference type="EMBL" id="CP121769">
    <property type="protein sequence ID" value="WGE08984.1"/>
    <property type="molecule type" value="Genomic_DNA"/>
</dbReference>
<organism evidence="1 2">
    <name type="scientific">Glaesserella parasuis</name>
    <name type="common">Haemophilus parasuis</name>
    <dbReference type="NCBI Taxonomy" id="738"/>
    <lineage>
        <taxon>Bacteria</taxon>
        <taxon>Pseudomonadati</taxon>
        <taxon>Pseudomonadota</taxon>
        <taxon>Gammaproteobacteria</taxon>
        <taxon>Pasteurellales</taxon>
        <taxon>Pasteurellaceae</taxon>
        <taxon>Glaesserella</taxon>
    </lineage>
</organism>
<gene>
    <name evidence="1" type="ORF">QBL01_06880</name>
</gene>
<sequence length="80" mass="8804">MNTENYSKAESITSSTVNSVQKHQIIEAVLSSIKITPYYDGLELNACKAISAINKYSDAEVISEIINNETGERFLKSSSD</sequence>
<evidence type="ECO:0000313" key="2">
    <source>
        <dbReference type="Proteomes" id="UP001222296"/>
    </source>
</evidence>
<dbReference type="RefSeq" id="WP_075604574.1">
    <property type="nucleotide sequence ID" value="NZ_CP121769.1"/>
</dbReference>
<proteinExistence type="predicted"/>